<comment type="caution">
    <text evidence="1">The sequence shown here is derived from an EMBL/GenBank/DDBJ whole genome shotgun (WGS) entry which is preliminary data.</text>
</comment>
<evidence type="ECO:0000313" key="1">
    <source>
        <dbReference type="EMBL" id="RGE64333.1"/>
    </source>
</evidence>
<name>A0A3E3IBC3_9FIRM</name>
<sequence>MERDINLDEISDGKLYDANDMVKVGCSDCAGCSACCHGMGETIVLDPYDIWQLTSHLGCTFEQLLSSGRIALHVYEGLILPSLNLVGEEEGCPFLNKEGRCSIHSFRPGICRCFPLGRLYENGSFRYFLQIHECRKENRTKMKIRKWLDIPDLRRYEKFICDWHFYIKALQEQAKTCKEEERLKELSMRVLQDYYLIPYAPEMDFYEQFYSRGSLGEGGNELN</sequence>
<dbReference type="PANTHER" id="PTHR35866">
    <property type="entry name" value="PUTATIVE-RELATED"/>
    <property type="match status" value="1"/>
</dbReference>
<protein>
    <submittedName>
        <fullName evidence="1">Zinc/iron-chelating domain-containing protein</fullName>
    </submittedName>
</protein>
<dbReference type="RefSeq" id="WP_021636051.1">
    <property type="nucleotide sequence ID" value="NZ_CANNOQ010000363.1"/>
</dbReference>
<evidence type="ECO:0000313" key="2">
    <source>
        <dbReference type="Proteomes" id="UP000260812"/>
    </source>
</evidence>
<organism evidence="1 2">
    <name type="scientific">Eisenbergiella massiliensis</name>
    <dbReference type="NCBI Taxonomy" id="1720294"/>
    <lineage>
        <taxon>Bacteria</taxon>
        <taxon>Bacillati</taxon>
        <taxon>Bacillota</taxon>
        <taxon>Clostridia</taxon>
        <taxon>Lachnospirales</taxon>
        <taxon>Lachnospiraceae</taxon>
        <taxon>Eisenbergiella</taxon>
    </lineage>
</organism>
<dbReference type="EMBL" id="QVLV01000002">
    <property type="protein sequence ID" value="RGE64333.1"/>
    <property type="molecule type" value="Genomic_DNA"/>
</dbReference>
<dbReference type="AlphaFoldDB" id="A0A3E3IBC3"/>
<keyword evidence="2" id="KW-1185">Reference proteome</keyword>
<dbReference type="PANTHER" id="PTHR35866:SF1">
    <property type="entry name" value="YKGJ FAMILY CYSTEINE CLUSTER PROTEIN"/>
    <property type="match status" value="1"/>
</dbReference>
<dbReference type="Proteomes" id="UP000260812">
    <property type="component" value="Unassembled WGS sequence"/>
</dbReference>
<dbReference type="InterPro" id="IPR005358">
    <property type="entry name" value="Puta_zinc/iron-chelating_dom"/>
</dbReference>
<dbReference type="Pfam" id="PF03692">
    <property type="entry name" value="CxxCxxCC"/>
    <property type="match status" value="1"/>
</dbReference>
<dbReference type="GeneID" id="97986171"/>
<reference evidence="1" key="1">
    <citation type="submission" date="2018-08" db="EMBL/GenBank/DDBJ databases">
        <title>A genome reference for cultivated species of the human gut microbiota.</title>
        <authorList>
            <person name="Zou Y."/>
            <person name="Xue W."/>
            <person name="Luo G."/>
        </authorList>
    </citation>
    <scope>NUCLEOTIDE SEQUENCE [LARGE SCALE GENOMIC DNA]</scope>
    <source>
        <strain evidence="1">TF05-5AC</strain>
    </source>
</reference>
<accession>A0A3E3IBC3</accession>
<gene>
    <name evidence="1" type="ORF">DXC51_04535</name>
</gene>
<proteinExistence type="predicted"/>